<evidence type="ECO:0000256" key="1">
    <source>
        <dbReference type="ARBA" id="ARBA00000213"/>
    </source>
</evidence>
<dbReference type="InterPro" id="IPR013825">
    <property type="entry name" value="Topo_IA_cen_sub2"/>
</dbReference>
<dbReference type="InterPro" id="IPR013826">
    <property type="entry name" value="Topo_IA_cen_sub3"/>
</dbReference>
<evidence type="ECO:0000313" key="15">
    <source>
        <dbReference type="Proteomes" id="UP000321599"/>
    </source>
</evidence>
<reference evidence="14 15" key="1">
    <citation type="submission" date="2019-07" db="EMBL/GenBank/DDBJ databases">
        <title>Rapid identification of Enteric Bacteria from Whole Genome Sequences (WGS) using Average Nucleotide Identity (ANI).</title>
        <authorList>
            <person name="Lane C."/>
        </authorList>
    </citation>
    <scope>NUCLEOTIDE SEQUENCE [LARGE SCALE GENOMIC DNA]</scope>
    <source>
        <strain evidence="14 15">2013D-9588</strain>
    </source>
</reference>
<dbReference type="InterPro" id="IPR000380">
    <property type="entry name" value="Topo_IA"/>
</dbReference>
<dbReference type="RefSeq" id="WP_147498866.1">
    <property type="nucleotide sequence ID" value="NZ_VOAV01000018.1"/>
</dbReference>
<evidence type="ECO:0000259" key="13">
    <source>
        <dbReference type="PROSITE" id="PS52039"/>
    </source>
</evidence>
<evidence type="ECO:0000256" key="3">
    <source>
        <dbReference type="ARBA" id="ARBA00012891"/>
    </source>
</evidence>
<evidence type="ECO:0000256" key="4">
    <source>
        <dbReference type="ARBA" id="ARBA00022723"/>
    </source>
</evidence>
<dbReference type="Pfam" id="PF01131">
    <property type="entry name" value="Topoisom_bac"/>
    <property type="match status" value="1"/>
</dbReference>
<keyword evidence="15" id="KW-1185">Reference proteome</keyword>
<dbReference type="PANTHER" id="PTHR11390:SF21">
    <property type="entry name" value="DNA TOPOISOMERASE 3-ALPHA"/>
    <property type="match status" value="1"/>
</dbReference>
<comment type="caution">
    <text evidence="14">The sequence shown here is derived from an EMBL/GenBank/DDBJ whole genome shotgun (WGS) entry which is preliminary data.</text>
</comment>
<dbReference type="InterPro" id="IPR003602">
    <property type="entry name" value="Topo_IA_DNA-bd_dom"/>
</dbReference>
<evidence type="ECO:0000256" key="8">
    <source>
        <dbReference type="ARBA" id="ARBA00030003"/>
    </source>
</evidence>
<keyword evidence="5" id="KW-0799">Topoisomerase</keyword>
<dbReference type="PROSITE" id="PS52039">
    <property type="entry name" value="TOPO_IA_2"/>
    <property type="match status" value="1"/>
</dbReference>
<evidence type="ECO:0000256" key="6">
    <source>
        <dbReference type="ARBA" id="ARBA00023125"/>
    </source>
</evidence>
<dbReference type="Proteomes" id="UP000321599">
    <property type="component" value="Unassembled WGS sequence"/>
</dbReference>
<dbReference type="EMBL" id="VOAV01000018">
    <property type="protein sequence ID" value="TWO29127.1"/>
    <property type="molecule type" value="Genomic_DNA"/>
</dbReference>
<keyword evidence="6" id="KW-0238">DNA-binding</keyword>
<protein>
    <recommendedName>
        <fullName evidence="3">DNA topoisomerase</fullName>
        <ecNumber evidence="3">5.6.2.1</ecNumber>
    </recommendedName>
    <alternativeName>
        <fullName evidence="11">Omega-protein</fullName>
    </alternativeName>
    <alternativeName>
        <fullName evidence="10">Relaxing enzyme</fullName>
    </alternativeName>
    <alternativeName>
        <fullName evidence="8">Swivelase</fullName>
    </alternativeName>
    <alternativeName>
        <fullName evidence="9">Untwisting enzyme</fullName>
    </alternativeName>
</protein>
<dbReference type="NCBIfam" id="NF005829">
    <property type="entry name" value="PRK07726.1"/>
    <property type="match status" value="1"/>
</dbReference>
<dbReference type="InterPro" id="IPR013824">
    <property type="entry name" value="Topo_IA_cen_sub1"/>
</dbReference>
<comment type="similarity">
    <text evidence="2">Belongs to the type IA topoisomerase family.</text>
</comment>
<dbReference type="CDD" id="cd03362">
    <property type="entry name" value="TOPRIM_TopoIA_TopoIII"/>
    <property type="match status" value="1"/>
</dbReference>
<dbReference type="PROSITE" id="PS50880">
    <property type="entry name" value="TOPRIM"/>
    <property type="match status" value="1"/>
</dbReference>
<dbReference type="EC" id="5.6.2.1" evidence="3"/>
<sequence>MRLFIAEKPELARAIASGIDSKFDKKSDHIVAGGDIITWAFGHILELCEPNEYDEKYNNWNLADLPFEINNFKYKPKEKSKAQLKAIIKLINDNQITEIINCGDYDEEGQILIDEIIIYSKTNKPVKRMLLQDITEAGIKKSLKDLRPNSDFQGMSDSGFARSQADWIVGLNLTRAYTIKARQQNAMNIKVLSVGRVQTPILGLIVARDKEHESHQASYYYNVTANINTQGLNIPMRYKLSKDEKITDESIANNIKAQTQGKNGLIAKATHENKKEFAPLPYSLLILQAECSKKFGYKPDKVLEITQSLRENHKAISYNRSDCQYLNENTFQECPSILKAVANNLNIDISKCDTTIKHSAFNDEFVTAHTGIIPLANPNVKNLSKEELNIYTLICKRFVALFYPPMEYIATNLEVSVDEYKFVSSAKKILKAGYKEVYNESDDEENDDEIKQDLSSIKENETALINEVKISKEQTKPKPYYTMVTLLKDLTSVSKYVKDEKIKKLLQEKDKGKKGENGGIGTPATRSEHIKNLFERGYIVEKGKNIVSSELGRQLYSVAPEILTSVDLTALWFEEQKEISAGIKSKDEFLLGVKQVVKDEINRLKEGNFKMNLSNQETYQCPKCKSPLRRLEAKNKKGQFYWGCANYKNCNIGFINDDNGKPNFDNKPKEIDQTHKCPKCQKGFLQKKKSVGKTGKDYFWWGCSEWKNGCDFKCFDDNGKPRI</sequence>
<feature type="domain" description="Toprim" evidence="12">
    <location>
        <begin position="1"/>
        <end position="135"/>
    </location>
</feature>
<evidence type="ECO:0000256" key="5">
    <source>
        <dbReference type="ARBA" id="ARBA00023029"/>
    </source>
</evidence>
<evidence type="ECO:0000256" key="2">
    <source>
        <dbReference type="ARBA" id="ARBA00009446"/>
    </source>
</evidence>
<evidence type="ECO:0000256" key="10">
    <source>
        <dbReference type="ARBA" id="ARBA00032235"/>
    </source>
</evidence>
<dbReference type="SUPFAM" id="SSF56712">
    <property type="entry name" value="Prokaryotic type I DNA topoisomerase"/>
    <property type="match status" value="1"/>
</dbReference>
<dbReference type="PRINTS" id="PR00417">
    <property type="entry name" value="PRTPISMRASEI"/>
</dbReference>
<dbReference type="InterPro" id="IPR013497">
    <property type="entry name" value="Topo_IA_cen"/>
</dbReference>
<dbReference type="Pfam" id="PF01751">
    <property type="entry name" value="Toprim"/>
    <property type="match status" value="1"/>
</dbReference>
<keyword evidence="7" id="KW-0413">Isomerase</keyword>
<dbReference type="Gene3D" id="3.40.50.140">
    <property type="match status" value="1"/>
</dbReference>
<dbReference type="InterPro" id="IPR023405">
    <property type="entry name" value="Topo_IA_core_domain"/>
</dbReference>
<dbReference type="SMART" id="SM00493">
    <property type="entry name" value="TOPRIM"/>
    <property type="match status" value="1"/>
</dbReference>
<evidence type="ECO:0000256" key="7">
    <source>
        <dbReference type="ARBA" id="ARBA00023235"/>
    </source>
</evidence>
<dbReference type="Gene3D" id="1.10.290.10">
    <property type="entry name" value="Topoisomerase I, domain 4"/>
    <property type="match status" value="1"/>
</dbReference>
<dbReference type="InterPro" id="IPR005738">
    <property type="entry name" value="TopoIII"/>
</dbReference>
<evidence type="ECO:0000256" key="9">
    <source>
        <dbReference type="ARBA" id="ARBA00031985"/>
    </source>
</evidence>
<evidence type="ECO:0000256" key="11">
    <source>
        <dbReference type="ARBA" id="ARBA00032877"/>
    </source>
</evidence>
<name>A0ABY3G825_9BACT</name>
<dbReference type="PANTHER" id="PTHR11390">
    <property type="entry name" value="PROKARYOTIC DNA TOPOISOMERASE"/>
    <property type="match status" value="1"/>
</dbReference>
<dbReference type="InterPro" id="IPR003601">
    <property type="entry name" value="Topo_IA_2"/>
</dbReference>
<gene>
    <name evidence="14" type="primary">topB</name>
    <name evidence="14" type="ORF">XK09_03935</name>
</gene>
<feature type="domain" description="Topo IA-type catalytic" evidence="13">
    <location>
        <begin position="152"/>
        <end position="601"/>
    </location>
</feature>
<dbReference type="InterPro" id="IPR034144">
    <property type="entry name" value="TOPRIM_TopoIII"/>
</dbReference>
<evidence type="ECO:0000259" key="12">
    <source>
        <dbReference type="PROSITE" id="PS50880"/>
    </source>
</evidence>
<proteinExistence type="inferred from homology"/>
<dbReference type="NCBIfam" id="TIGR01056">
    <property type="entry name" value="topB"/>
    <property type="match status" value="1"/>
</dbReference>
<dbReference type="SMART" id="SM00436">
    <property type="entry name" value="TOP1Bc"/>
    <property type="match status" value="1"/>
</dbReference>
<keyword evidence="4" id="KW-0479">Metal-binding</keyword>
<accession>A0ABY3G825</accession>
<dbReference type="Gene3D" id="2.70.20.10">
    <property type="entry name" value="Topoisomerase I, domain 3"/>
    <property type="match status" value="1"/>
</dbReference>
<dbReference type="Gene3D" id="1.10.460.10">
    <property type="entry name" value="Topoisomerase I, domain 2"/>
    <property type="match status" value="1"/>
</dbReference>
<dbReference type="InterPro" id="IPR006171">
    <property type="entry name" value="TOPRIM_dom"/>
</dbReference>
<organism evidence="14 15">
    <name type="scientific">Campylobacter lanienae</name>
    <dbReference type="NCBI Taxonomy" id="75658"/>
    <lineage>
        <taxon>Bacteria</taxon>
        <taxon>Pseudomonadati</taxon>
        <taxon>Campylobacterota</taxon>
        <taxon>Epsilonproteobacteria</taxon>
        <taxon>Campylobacterales</taxon>
        <taxon>Campylobacteraceae</taxon>
        <taxon>Campylobacter</taxon>
    </lineage>
</organism>
<dbReference type="SMART" id="SM00437">
    <property type="entry name" value="TOP1Ac"/>
    <property type="match status" value="1"/>
</dbReference>
<comment type="catalytic activity">
    <reaction evidence="1">
        <text>ATP-independent breakage of single-stranded DNA, followed by passage and rejoining.</text>
        <dbReference type="EC" id="5.6.2.1"/>
    </reaction>
</comment>
<evidence type="ECO:0000313" key="14">
    <source>
        <dbReference type="EMBL" id="TWO29127.1"/>
    </source>
</evidence>